<feature type="region of interest" description="Disordered" evidence="1">
    <location>
        <begin position="1489"/>
        <end position="1511"/>
    </location>
</feature>
<feature type="domain" description="Biofilm-associated protein BapA-like prefix-like" evidence="3">
    <location>
        <begin position="4"/>
        <end position="112"/>
    </location>
</feature>
<accession>A0A7W6F2Y6</accession>
<dbReference type="PROSITE" id="PS50194">
    <property type="entry name" value="FILAMIN_REPEAT"/>
    <property type="match status" value="1"/>
</dbReference>
<feature type="domain" description="Bacterial Ig" evidence="2">
    <location>
        <begin position="2514"/>
        <end position="2595"/>
    </location>
</feature>
<feature type="region of interest" description="Disordered" evidence="1">
    <location>
        <begin position="138"/>
        <end position="163"/>
    </location>
</feature>
<gene>
    <name evidence="4" type="ORF">GGR48_001906</name>
</gene>
<feature type="compositionally biased region" description="Polar residues" evidence="1">
    <location>
        <begin position="1819"/>
        <end position="1833"/>
    </location>
</feature>
<organism evidence="4 5">
    <name type="scientific">Sphingomonas pseudosanguinis</name>
    <dbReference type="NCBI Taxonomy" id="413712"/>
    <lineage>
        <taxon>Bacteria</taxon>
        <taxon>Pseudomonadati</taxon>
        <taxon>Pseudomonadota</taxon>
        <taxon>Alphaproteobacteria</taxon>
        <taxon>Sphingomonadales</taxon>
        <taxon>Sphingomonadaceae</taxon>
        <taxon>Sphingomonas</taxon>
    </lineage>
</organism>
<feature type="domain" description="Bacterial Ig" evidence="2">
    <location>
        <begin position="1590"/>
        <end position="1671"/>
    </location>
</feature>
<feature type="domain" description="Bacterial Ig" evidence="2">
    <location>
        <begin position="751"/>
        <end position="831"/>
    </location>
</feature>
<dbReference type="RefSeq" id="WP_183951656.1">
    <property type="nucleotide sequence ID" value="NZ_JACIDH010000007.1"/>
</dbReference>
<feature type="domain" description="Bacterial Ig" evidence="2">
    <location>
        <begin position="2178"/>
        <end position="2259"/>
    </location>
</feature>
<name>A0A7W6F2Y6_9SPHN</name>
<dbReference type="InterPro" id="IPR041498">
    <property type="entry name" value="Big_6"/>
</dbReference>
<feature type="domain" description="Bacterial Ig" evidence="2">
    <location>
        <begin position="1926"/>
        <end position="2007"/>
    </location>
</feature>
<feature type="region of interest" description="Disordered" evidence="1">
    <location>
        <begin position="1225"/>
        <end position="1256"/>
    </location>
</feature>
<feature type="domain" description="Bacterial Ig" evidence="2">
    <location>
        <begin position="493"/>
        <end position="574"/>
    </location>
</feature>
<protein>
    <submittedName>
        <fullName evidence="4">VCBS repeat-containing protein</fullName>
    </submittedName>
</protein>
<dbReference type="InterPro" id="IPR017868">
    <property type="entry name" value="Filamin/ABP280_repeat-like"/>
</dbReference>
<feature type="region of interest" description="Disordered" evidence="1">
    <location>
        <begin position="1816"/>
        <end position="1835"/>
    </location>
</feature>
<feature type="region of interest" description="Disordered" evidence="1">
    <location>
        <begin position="898"/>
        <end position="919"/>
    </location>
</feature>
<feature type="domain" description="Bacterial Ig" evidence="2">
    <location>
        <begin position="834"/>
        <end position="915"/>
    </location>
</feature>
<feature type="domain" description="Bacterial Ig" evidence="2">
    <location>
        <begin position="3111"/>
        <end position="3186"/>
    </location>
</feature>
<feature type="domain" description="Bacterial Ig" evidence="2">
    <location>
        <begin position="3525"/>
        <end position="3606"/>
    </location>
</feature>
<feature type="domain" description="Bacterial Ig" evidence="2">
    <location>
        <begin position="1254"/>
        <end position="1335"/>
    </location>
</feature>
<dbReference type="InterPro" id="IPR013783">
    <property type="entry name" value="Ig-like_fold"/>
</dbReference>
<feature type="domain" description="Bacterial Ig" evidence="2">
    <location>
        <begin position="661"/>
        <end position="742"/>
    </location>
</feature>
<feature type="domain" description="Bacterial Ig" evidence="2">
    <location>
        <begin position="2262"/>
        <end position="2343"/>
    </location>
</feature>
<feature type="compositionally biased region" description="Polar residues" evidence="1">
    <location>
        <begin position="898"/>
        <end position="917"/>
    </location>
</feature>
<feature type="domain" description="Bacterial Ig" evidence="2">
    <location>
        <begin position="1842"/>
        <end position="1923"/>
    </location>
</feature>
<feature type="domain" description="Bacterial Ig" evidence="2">
    <location>
        <begin position="1338"/>
        <end position="1419"/>
    </location>
</feature>
<feature type="domain" description="Bacterial Ig" evidence="2">
    <location>
        <begin position="2598"/>
        <end position="2679"/>
    </location>
</feature>
<dbReference type="Pfam" id="PF17936">
    <property type="entry name" value="Big_6"/>
    <property type="match status" value="44"/>
</dbReference>
<feature type="compositionally biased region" description="Low complexity" evidence="1">
    <location>
        <begin position="146"/>
        <end position="163"/>
    </location>
</feature>
<feature type="region of interest" description="Disordered" evidence="1">
    <location>
        <begin position="726"/>
        <end position="751"/>
    </location>
</feature>
<feature type="domain" description="Bacterial Ig" evidence="2">
    <location>
        <begin position="577"/>
        <end position="658"/>
    </location>
</feature>
<feature type="domain" description="Bacterial Ig" evidence="2">
    <location>
        <begin position="3189"/>
        <end position="3270"/>
    </location>
</feature>
<feature type="domain" description="Bacterial Ig" evidence="2">
    <location>
        <begin position="918"/>
        <end position="999"/>
    </location>
</feature>
<dbReference type="NCBIfam" id="NF033510">
    <property type="entry name" value="Ca_tandemer"/>
    <property type="match status" value="40"/>
</dbReference>
<keyword evidence="5" id="KW-1185">Reference proteome</keyword>
<proteinExistence type="predicted"/>
<evidence type="ECO:0000259" key="3">
    <source>
        <dbReference type="Pfam" id="PF22783"/>
    </source>
</evidence>
<evidence type="ECO:0000313" key="5">
    <source>
        <dbReference type="Proteomes" id="UP000538670"/>
    </source>
</evidence>
<evidence type="ECO:0000313" key="4">
    <source>
        <dbReference type="EMBL" id="MBB3879479.1"/>
    </source>
</evidence>
<feature type="domain" description="Bacterial Ig" evidence="2">
    <location>
        <begin position="2430"/>
        <end position="2511"/>
    </location>
</feature>
<feature type="compositionally biased region" description="Polar residues" evidence="1">
    <location>
        <begin position="1231"/>
        <end position="1253"/>
    </location>
</feature>
<feature type="domain" description="Bacterial Ig" evidence="2">
    <location>
        <begin position="2347"/>
        <end position="2427"/>
    </location>
</feature>
<dbReference type="EMBL" id="JACIDH010000007">
    <property type="protein sequence ID" value="MBB3879479.1"/>
    <property type="molecule type" value="Genomic_DNA"/>
</dbReference>
<feature type="domain" description="Bacterial Ig" evidence="2">
    <location>
        <begin position="1170"/>
        <end position="1251"/>
    </location>
</feature>
<feature type="domain" description="Bacterial Ig" evidence="2">
    <location>
        <begin position="3445"/>
        <end position="3522"/>
    </location>
</feature>
<reference evidence="4 5" key="1">
    <citation type="submission" date="2020-08" db="EMBL/GenBank/DDBJ databases">
        <title>Genomic Encyclopedia of Type Strains, Phase IV (KMG-IV): sequencing the most valuable type-strain genomes for metagenomic binning, comparative biology and taxonomic classification.</title>
        <authorList>
            <person name="Goeker M."/>
        </authorList>
    </citation>
    <scope>NUCLEOTIDE SEQUENCE [LARGE SCALE GENOMIC DNA]</scope>
    <source>
        <strain evidence="4 5">DSM 19512</strain>
    </source>
</reference>
<feature type="domain" description="Bacterial Ig" evidence="2">
    <location>
        <begin position="1758"/>
        <end position="1839"/>
    </location>
</feature>
<dbReference type="Pfam" id="PF22783">
    <property type="entry name" value="BapA_N"/>
    <property type="match status" value="1"/>
</dbReference>
<feature type="compositionally biased region" description="Low complexity" evidence="1">
    <location>
        <begin position="1493"/>
        <end position="1511"/>
    </location>
</feature>
<feature type="domain" description="Bacterial Ig" evidence="2">
    <location>
        <begin position="1002"/>
        <end position="1083"/>
    </location>
</feature>
<sequence length="4496" mass="428906">MQTEIIAKATGTTTTTTANVIDLTTPSVVRLDLNRDRVASMERDGNDLVIRLTDGQTIRIDNFYADQRGVGSDLVLREDNGGQWLANPNASGAGRFTTLTNLDDLLAAQAAQGGGSSFVLPAILGLAGAGGLIAAVASGGDDDNDSQTPTTPPDTSAPARPTALFGSNGGVVTGTGEAGATVRVIGGNGTVLGTGTVGSDGNYSIPLNPPQTNGQQLTVTQTDAAGNVSPTTPVTAPDLTAPNVPTAAINGQGTTITGTGEPGATVTVRNAAGQVLGTATVDAQGNYSLTLTTAQANGGTLTVTQSDAAGNVSPAASVTAPDLTPPAAPTASIDDEGAIIAGTGEPGAVVAVRDAAGVVLGSTTVDAQGNYSLTLDVPQANGEALTVTQSDAAGNPSPTVPLTAPDITPPAAPTVTIAADGVSVSGTGEPGTTLTIRDGSGAVLGTAVVDAQGAYSLTLATPPANGTMLMATLTDAAGNVSPDATVIISDLEAPTAPTATINGDGTSVTGAGEPGATVNVRDAAGQVLGSAVVAADGSYTLTLSPAQANGETLSVSQTNAQGLSSPAIDLPAPDITAPAIPVATLAGDGATVTGTGEPGATVRVVGANGQVIGTATVGSDGSFTVPLNPALTNGETLSVDQVDGAGNTSPAATLTAADTTAPTAPTAAIDGQGTAVTGTGEPGATVTVRDPAGQVIGTATVDAQGNYTLPLTTPQTAGGTLTVTQSDAAGNASPATSITAPDTSVPDTTPPTAPVVTVSADGTTLTGTGEPGATVQVTDAAGQPIGTATVAADGSFTIALPAGTADGQSLSITQADAAGNVSPATSAATPDLVAPGAPTAALSADGTVVTGTGEIGATIQVTNADGQSVGTAIVGADGRYSAALPAGTADGRPLTVTQTDAAGNVSPPTTAVTNDTTAPDAPVATVSADGATLTGTGEAGATIRVTDANGQPVATTTAGPDGSFSVALPAGTATGQSLSVTQTDAAGNVSPATSAVTPDLAAPAAPTATLSADGVTLSGTGEPGATVQVRGADGTVLGTATVAADGSYTATLSGAQANGQTLTVTQTDAAGNASPATTITAPDTTAPAAPAATVSADGTTLTGTGEPGATVQVTDAAGQPVGSTTVGADGSFTITLPAGTADGQSLSVTQADAAGNVSPATSAATPDLVAPGAPTAALSADGTVVTGTGEIGATVQVTNADGQPVGTAIVGADGRYSAALPAGTADGRPLTVTQTDAAGNVSPPTTAVTNDTTAPDAPVATVSADGATLTGTGEAGATIRVTDANGQPVATATVAADGSYSVALPAGTASGQSLSVTQTDAAGNVSPATSAATPDLVAPGAPTATLNADGSILTGTGEPGATVKVTDANGQPIGTATVAADGSYTIALPAGTATGQSLSVTQADAAGNVSPATDAVTPDLAAPSAPTATLGADGITVSGTGEPGATLEIRAADGTLLGTTTVTGDGSYSATLSGAQANGETLTVTQTDAGGNASPATTITAPDTTAPTAPAATVSADGTTLTGTGEPGATVQVNDANGQPIGTATVAADGSYSLALPAGTADGQALSVTQTDAAGNTSPATSAATPDLVAPGAPTLTVATDGTSVSGTGEAGATVEIRAADGTLLGSAVVAADGSYSATLTPAQANGEALTATQTDAAGNISPVATATAPDITAPAAPIVTLAADGASVFGNGEPGATVRIVDANGTLLGTGVVGADSSFTLTLTPPQVNGQTLSATQTDAAGNISPVSTVGAPDVIAPDAPVATVSVDGTAVTGTGEPFATVTIRAADGTVLGTAVVAADGSFSAALTPAQADGETLSIDQTDRGGNTSPEATLTAPDITAPTGLVAAISGDGSIVTGTGEAGATVTVRDANGVTLGTGVVAANGTYSVTLTPPQIDSEPLSVVQADVAGNVSAPVALTAPDLTAPLAPTGSVIDGGATLAGTGEAGATVTVRSPDGTVLGTAIVAADGSFAVPLTPAQANGETVQFSQADAAGNVSPNVTLVAPDVTAPTGLTAGISGDGSMVTGTGEEGAIVTVRDANGATLGTATVDANGVYMVQLTPPQIDAEALSVVQADAAGNVSAPVPLTAPDLTAPPAPTGIVVDAGATLTGTGEAGATVTVRATDGTILGTAIVAADGSFSVPLATPQANGETLTLVQTDAAGNASPIVAVVAADITAPTGLTATVSVDGAVMTGTGEAGAAVTIRDPAGNVIGTATVAGDGSYAAILTPAQLNGEVLQVIQADAAGNASTPVNPIAPDLTAPDAPLAALAAGGASVTGTGEAGATVTVRAADGSVLGTATVAADGSFTVPLATAQVNGETLTVEQSDGAGNISPQLGLTAPDITLPTAPTASIDGTGTVVSGQAEAGATVIVRDPTGAVIGTVTAGANGDYAVAINPPQANGEALTVTQSDAAGNASPATPVIAPDITAPNAPLFTVNGTGTEASGSGEAGTTVTIRDPAGAVLGTAVVAGDGSFIVPLNPAQANGGTLSATLTDAGGNDSPVSTAPAPDITAPGAPVAALDVTGTIVSGTGEAGATITVRAGDGTVLGTALVAANGTYAAVLSTPQLDSQVLSVSQADAAGNLSPTITVTALDQTAPAAPVATISGDGVTLTGTGEVGATVTIADPVGVVIATVPVGADGSFTVTLTPPLVNGQLLTLTQADAAGNVSLPGTTAAPDLVPNDTPGAPTATVALDGASVTGTGLAGTTITVRDATGAIIGTTTVAGDGSYTATLTTPLINGETVRVTQTDAEGDVSPPATALAPDLTPPALPTAAIDATGTVVTGTGEAGATLTVTDAGGAVIGTTTVLANGSYAVVLNPAQIDGQALTVTQTDGAGNPSPGAGVTAPDLTAPLAPAGIVSLDGTTLTGTGEAGATVTIRDVTGTAIGTAVVAADGSFTATLTPAQANGELLTLAQADAAGNVSPVTQVTAPDITAPVGLTAAINGAGTLVTGTGEAGAIVTIREAGGTILGTAIVADTGTYAALLTPAQLNGEILSATQVDAAGNAGVPAGVTAPDLTAPLAPAGIVSLDGTTLTGTGEAGATVTIRNVDGTILGTAVVAGDGSFTATLTPAQGNGQLLSLTQADAAGNISPIAQALAPDFTIPVGLTAAINGAGTLVTGTGEAGATVTIRDAGGTVLGTAVVAANGTYAAVLNTPQIAGQALTATQADPAGNAGAPAPITAPDLTAPLAPVGAISTDGTTITGTGEAGATVTIRGVDGTVLGTAVVAGDGSFTAPLTPAQANGQLVSLTQADAAGNVSGVAQALAPDITAPIGLTATINGAGTLITGTGEAGATVTIRDAGGTVLGTTVVAANGTYAAALTTPQINGQALTATQADGAGNAGAPAPVTAPDLIAPLAPVGTIVANGTTLTGTGEPGATVTIRSAGGTVLGTALVAGDGSFTATLTPAQANGQIVSLTQTDAAGNVSGVAQATAPDITAPIGLTAAINPAGTLVTGAGEAGATVTIRDAGGAIIGTTVVAANGTYAAILTTPQLNSQTLTVTQADATGNVSAPATVVAPDLTAPLAPVGIVATNGTSITGTGEAGATVTIRAADGTVLGTAVVAANGTFTAPLSPAQANGQIVSLTQADVAGNVSPIGQATAPDITAPVGLTSTINGLGTVVTGTGEAGATVTVRDPLGNVIGTTVVAANGSYTATLTTPQANGQLLQVTQADAAGNASLPNAVRAPDITPPAAPIGFVNGTGTVVTGTGEAGATVRILDPLGQLVGTAVVAANGSFSATLTTPQANGQVLTLSQTDAAGNASGTVAVNAPDITPPAAPTAVIDPTGSVITGSGEPGARIEVRNAAGTLIGTGTVTAGGLYAVTLTSPQVAGQALGVGARDAAGNLSPSTAVTAPFDISAFDNTAIALVDLNPVQTNQNVGSANYTALVSLGLINLNAQVLAVPNVQFTVQPGHTLAATFTYDATANVGVASGYSVVIQRFNGTSWVAVNGGGNSSLLQVGLLNGDLVATADLGPGQYRAFVSFDNTAGVGLLGSLNVRGVDSDFTDVASAVPAPVSGNVITDPGPTGQIDVVSPQTRVESVTLNGVTTQVTVDDTVVTGQWGTLIIDRDGSYTYTPNANAASIGKVDSFTYTLLDASDNERESARLTISIGSPDITGAPIAVNDTAIATANFTNVVVNRPAVVDSFFSTPAVPLLGSAQTTRVNDSFTVDANSSSTVTLSAVTTSVLAVLPSYTITVTNSAGTVVGTASGTALAGVGGLVGSGISVTLNNLASGTYNYTVTGTNGAPLQLNTNVYVAETVTRLNEYNPPVTTPVSGLLTANDTLGSPFIGIKVLTAAGFQEVGETPITLTGAHGQLVVNETGGYTYTPIGVTYSATDPIDSFTYQLIQPDGQFSTARLDVAVNINNGVAPVFPTATVTALSADASLTLDADVVPLSLAADHTTQADAPTLDQGDARLAFSLMEGQGDSIEDVLGRYLDNQETVTESATANDNTDFTHAATDTSISAPIMDDPLSYLTVSVDPDQEKLSTMHIM</sequence>
<evidence type="ECO:0000256" key="1">
    <source>
        <dbReference type="SAM" id="MobiDB-lite"/>
    </source>
</evidence>
<dbReference type="InterPro" id="IPR055014">
    <property type="entry name" value="BapA_Bap-like_C"/>
</dbReference>
<feature type="domain" description="Bacterial Ig" evidence="2">
    <location>
        <begin position="326"/>
        <end position="406"/>
    </location>
</feature>
<feature type="domain" description="Bacterial Ig" evidence="2">
    <location>
        <begin position="1674"/>
        <end position="1755"/>
    </location>
</feature>
<feature type="domain" description="Bacterial Ig" evidence="2">
    <location>
        <begin position="3357"/>
        <end position="3438"/>
    </location>
</feature>
<feature type="domain" description="Bacterial Ig" evidence="2">
    <location>
        <begin position="157"/>
        <end position="238"/>
    </location>
</feature>
<dbReference type="InterPro" id="IPR048051">
    <property type="entry name" value="BapA-like_prefix-like"/>
</dbReference>
<feature type="domain" description="Bacterial Ig" evidence="2">
    <location>
        <begin position="2769"/>
        <end position="2850"/>
    </location>
</feature>
<feature type="domain" description="Bacterial Ig" evidence="2">
    <location>
        <begin position="2853"/>
        <end position="2934"/>
    </location>
</feature>
<dbReference type="Gene3D" id="2.60.40.10">
    <property type="entry name" value="Immunoglobulins"/>
    <property type="match status" value="44"/>
</dbReference>
<feature type="domain" description="Bacterial Ig" evidence="2">
    <location>
        <begin position="1422"/>
        <end position="1503"/>
    </location>
</feature>
<feature type="domain" description="Bacterial Ig" evidence="2">
    <location>
        <begin position="3021"/>
        <end position="3102"/>
    </location>
</feature>
<feature type="domain" description="Bacterial Ig" evidence="2">
    <location>
        <begin position="410"/>
        <end position="490"/>
    </location>
</feature>
<feature type="compositionally biased region" description="Polar residues" evidence="1">
    <location>
        <begin position="726"/>
        <end position="738"/>
    </location>
</feature>
<feature type="domain" description="Bacterial Ig" evidence="2">
    <location>
        <begin position="2686"/>
        <end position="2766"/>
    </location>
</feature>
<dbReference type="NCBIfam" id="NF033677">
    <property type="entry name" value="biofilm_BapA_N"/>
    <property type="match status" value="1"/>
</dbReference>
<feature type="domain" description="Bacterial Ig" evidence="2">
    <location>
        <begin position="3778"/>
        <end position="3857"/>
    </location>
</feature>
<feature type="domain" description="Bacterial Ig" evidence="2">
    <location>
        <begin position="3277"/>
        <end position="3354"/>
    </location>
</feature>
<feature type="domain" description="Bacterial Ig" evidence="2">
    <location>
        <begin position="2937"/>
        <end position="3018"/>
    </location>
</feature>
<feature type="domain" description="Bacterial Ig" evidence="2">
    <location>
        <begin position="3609"/>
        <end position="3690"/>
    </location>
</feature>
<feature type="domain" description="Bacterial Ig" evidence="2">
    <location>
        <begin position="1506"/>
        <end position="1587"/>
    </location>
</feature>
<dbReference type="NCBIfam" id="NF045619">
    <property type="entry name" value="adhes_GNV_Cterm"/>
    <property type="match status" value="1"/>
</dbReference>
<feature type="domain" description="Bacterial Ig" evidence="2">
    <location>
        <begin position="1086"/>
        <end position="1167"/>
    </location>
</feature>
<feature type="domain" description="Bacterial Ig" evidence="2">
    <location>
        <begin position="2094"/>
        <end position="2175"/>
    </location>
</feature>
<dbReference type="Proteomes" id="UP000538670">
    <property type="component" value="Unassembled WGS sequence"/>
</dbReference>
<feature type="domain" description="Bacterial Ig" evidence="2">
    <location>
        <begin position="241"/>
        <end position="322"/>
    </location>
</feature>
<feature type="domain" description="Bacterial Ig" evidence="2">
    <location>
        <begin position="2010"/>
        <end position="2091"/>
    </location>
</feature>
<comment type="caution">
    <text evidence="4">The sequence shown here is derived from an EMBL/GenBank/DDBJ whole genome shotgun (WGS) entry which is preliminary data.</text>
</comment>
<feature type="domain" description="Bacterial Ig" evidence="2">
    <location>
        <begin position="3694"/>
        <end position="3774"/>
    </location>
</feature>
<evidence type="ECO:0000259" key="2">
    <source>
        <dbReference type="Pfam" id="PF17936"/>
    </source>
</evidence>